<comment type="caution">
    <text evidence="3">The sequence shown here is derived from an EMBL/GenBank/DDBJ whole genome shotgun (WGS) entry which is preliminary data.</text>
</comment>
<dbReference type="InterPro" id="IPR019079">
    <property type="entry name" value="Capsule_synth_CapA"/>
</dbReference>
<name>A0A1J5FIS6_9BACT</name>
<dbReference type="SUPFAM" id="SSF56300">
    <property type="entry name" value="Metallo-dependent phosphatases"/>
    <property type="match status" value="1"/>
</dbReference>
<dbReference type="STRING" id="1805236.AUK13_02805"/>
<sequence>MANTYGIEAINRFDFNKIYGLDIDSPASIYTLLKFSQLSGAKFELLNNSNSAILANNQDLEITTSYVTGYFTKQDNASISYLPEDINIKNPIRMLFLGDMMLDRYVAQKIKEQGIDYLFSELEKQNFFDNYNLVAANLEGAVTNSGVHYPPAMGNDFAFDPQIIKELKNYNFSFFNLANNHLTDQGEQGIVETRDNLDELGFYYSGCRDGGVDECSVKIIEIKNKKVALVGLSMVYSKFDLAKAKELIKGLADRVDLLIVNIHWGEEYNTQFSLYQQEIGRGLIDAGADLIIGHHPHIVQGIEIYSPSGEAGKNKPIFYSLGNFVFDQYFSAETQKGLAVELLLEKSKLHFNLHPY</sequence>
<dbReference type="EMBL" id="MNYR01000044">
    <property type="protein sequence ID" value="OIP55454.1"/>
    <property type="molecule type" value="Genomic_DNA"/>
</dbReference>
<evidence type="ECO:0000313" key="3">
    <source>
        <dbReference type="EMBL" id="OIP55454.1"/>
    </source>
</evidence>
<dbReference type="Pfam" id="PF09587">
    <property type="entry name" value="PGA_cap"/>
    <property type="match status" value="1"/>
</dbReference>
<gene>
    <name evidence="3" type="ORF">AUK13_02805</name>
</gene>
<dbReference type="CDD" id="cd07381">
    <property type="entry name" value="MPP_CapA"/>
    <property type="match status" value="1"/>
</dbReference>
<dbReference type="SMART" id="SM00854">
    <property type="entry name" value="PGA_cap"/>
    <property type="match status" value="1"/>
</dbReference>
<dbReference type="AlphaFoldDB" id="A0A1J5FIS6"/>
<evidence type="ECO:0000313" key="4">
    <source>
        <dbReference type="Proteomes" id="UP000183922"/>
    </source>
</evidence>
<dbReference type="PANTHER" id="PTHR33393">
    <property type="entry name" value="POLYGLUTAMINE SYNTHESIS ACCESSORY PROTEIN RV0574C-RELATED"/>
    <property type="match status" value="1"/>
</dbReference>
<proteinExistence type="inferred from homology"/>
<protein>
    <recommendedName>
        <fullName evidence="2">Capsule synthesis protein CapA domain-containing protein</fullName>
    </recommendedName>
</protein>
<feature type="domain" description="Capsule synthesis protein CapA" evidence="2">
    <location>
        <begin position="93"/>
        <end position="328"/>
    </location>
</feature>
<evidence type="ECO:0000256" key="1">
    <source>
        <dbReference type="ARBA" id="ARBA00005662"/>
    </source>
</evidence>
<evidence type="ECO:0000259" key="2">
    <source>
        <dbReference type="SMART" id="SM00854"/>
    </source>
</evidence>
<accession>A0A1J5FIS6</accession>
<comment type="similarity">
    <text evidence="1">Belongs to the CapA family.</text>
</comment>
<dbReference type="InterPro" id="IPR029052">
    <property type="entry name" value="Metallo-depent_PP-like"/>
</dbReference>
<dbReference type="PANTHER" id="PTHR33393:SF11">
    <property type="entry name" value="POLYGLUTAMINE SYNTHESIS ACCESSORY PROTEIN RV0574C-RELATED"/>
    <property type="match status" value="1"/>
</dbReference>
<dbReference type="Proteomes" id="UP000183922">
    <property type="component" value="Unassembled WGS sequence"/>
</dbReference>
<organism evidence="3 4">
    <name type="scientific">Candidatus Kuenenbacteria bacterium CG2_30_39_24</name>
    <dbReference type="NCBI Taxonomy" id="1805236"/>
    <lineage>
        <taxon>Bacteria</taxon>
        <taxon>Candidatus Kueneniibacteriota</taxon>
    </lineage>
</organism>
<reference evidence="3 4" key="1">
    <citation type="journal article" date="2016" name="Environ. Microbiol.">
        <title>Genomic resolution of a cold subsurface aquifer community provides metabolic insights for novel microbes adapted to high CO concentrations.</title>
        <authorList>
            <person name="Probst A.J."/>
            <person name="Castelle C.J."/>
            <person name="Singh A."/>
            <person name="Brown C.T."/>
            <person name="Anantharaman K."/>
            <person name="Sharon I."/>
            <person name="Hug L.A."/>
            <person name="Burstein D."/>
            <person name="Emerson J.B."/>
            <person name="Thomas B.C."/>
            <person name="Banfield J.F."/>
        </authorList>
    </citation>
    <scope>NUCLEOTIDE SEQUENCE [LARGE SCALE GENOMIC DNA]</scope>
    <source>
        <strain evidence="3">CG2_30_39_24</strain>
    </source>
</reference>
<dbReference type="Gene3D" id="3.60.21.10">
    <property type="match status" value="1"/>
</dbReference>
<dbReference type="InterPro" id="IPR052169">
    <property type="entry name" value="CW_Biosynth-Accessory"/>
</dbReference>